<accession>A0A8S5M302</accession>
<reference evidence="1" key="1">
    <citation type="journal article" date="2021" name="Proc. Natl. Acad. Sci. U.S.A.">
        <title>A Catalog of Tens of Thousands of Viruses from Human Metagenomes Reveals Hidden Associations with Chronic Diseases.</title>
        <authorList>
            <person name="Tisza M.J."/>
            <person name="Buck C.B."/>
        </authorList>
    </citation>
    <scope>NUCLEOTIDE SEQUENCE</scope>
    <source>
        <strain evidence="1">Ctqpo8</strain>
    </source>
</reference>
<name>A0A8S5M302_9CAUD</name>
<organism evidence="1">
    <name type="scientific">Siphoviridae sp. ctqpo8</name>
    <dbReference type="NCBI Taxonomy" id="2826469"/>
    <lineage>
        <taxon>Viruses</taxon>
        <taxon>Duplodnaviria</taxon>
        <taxon>Heunggongvirae</taxon>
        <taxon>Uroviricota</taxon>
        <taxon>Caudoviricetes</taxon>
    </lineage>
</organism>
<sequence>MEIPTTLSFKKGLREAKYGDVPAIRASIMAALGITSRQAYANRRDGKVGYSVDDVRCVEAAFAAYGVTDPWGE</sequence>
<proteinExistence type="predicted"/>
<evidence type="ECO:0000313" key="1">
    <source>
        <dbReference type="EMBL" id="DAD76566.1"/>
    </source>
</evidence>
<dbReference type="EMBL" id="BK014804">
    <property type="protein sequence ID" value="DAD76566.1"/>
    <property type="molecule type" value="Genomic_DNA"/>
</dbReference>
<protein>
    <submittedName>
        <fullName evidence="1">Uncharacterized protein</fullName>
    </submittedName>
</protein>